<name>A0A4Y2ARR1_ARAVE</name>
<sequence>MTGLAPPRRSLLTLNPLGRNEELEWTAPHRQKWQVWHFGRPPHSPGCPHGLSPRRGRSEFWLMQDPVCFINEVRPGVGVLQSHNRRKAVRVNIYFVVITGGPICCMLNGRQFCLKN</sequence>
<dbReference type="GO" id="GO:0004842">
    <property type="term" value="F:ubiquitin-protein transferase activity"/>
    <property type="evidence" value="ECO:0007669"/>
    <property type="project" value="InterPro"/>
</dbReference>
<proteinExistence type="predicted"/>
<dbReference type="EMBL" id="BGPR01000028">
    <property type="protein sequence ID" value="GBL82187.1"/>
    <property type="molecule type" value="Genomic_DNA"/>
</dbReference>
<dbReference type="InterPro" id="IPR003613">
    <property type="entry name" value="Ubox_domain"/>
</dbReference>
<organism evidence="3 4">
    <name type="scientific">Araneus ventricosus</name>
    <name type="common">Orbweaver spider</name>
    <name type="synonym">Epeira ventricosa</name>
    <dbReference type="NCBI Taxonomy" id="182803"/>
    <lineage>
        <taxon>Eukaryota</taxon>
        <taxon>Metazoa</taxon>
        <taxon>Ecdysozoa</taxon>
        <taxon>Arthropoda</taxon>
        <taxon>Chelicerata</taxon>
        <taxon>Arachnida</taxon>
        <taxon>Araneae</taxon>
        <taxon>Araneomorphae</taxon>
        <taxon>Entelegynae</taxon>
        <taxon>Araneoidea</taxon>
        <taxon>Araneidae</taxon>
        <taxon>Araneus</taxon>
    </lineage>
</organism>
<dbReference type="PROSITE" id="PS51698">
    <property type="entry name" value="U_BOX"/>
    <property type="match status" value="1"/>
</dbReference>
<protein>
    <recommendedName>
        <fullName evidence="2">U-box domain-containing protein</fullName>
    </recommendedName>
</protein>
<reference evidence="3 4" key="1">
    <citation type="journal article" date="2019" name="Sci. Rep.">
        <title>Orb-weaving spider Araneus ventricosus genome elucidates the spidroin gene catalogue.</title>
        <authorList>
            <person name="Kono N."/>
            <person name="Nakamura H."/>
            <person name="Ohtoshi R."/>
            <person name="Moran D.A.P."/>
            <person name="Shinohara A."/>
            <person name="Yoshida Y."/>
            <person name="Fujiwara M."/>
            <person name="Mori M."/>
            <person name="Tomita M."/>
            <person name="Arakawa K."/>
        </authorList>
    </citation>
    <scope>NUCLEOTIDE SEQUENCE [LARGE SCALE GENOMIC DNA]</scope>
</reference>
<keyword evidence="1" id="KW-0472">Membrane</keyword>
<feature type="transmembrane region" description="Helical" evidence="1">
    <location>
        <begin position="91"/>
        <end position="109"/>
    </location>
</feature>
<evidence type="ECO:0000313" key="3">
    <source>
        <dbReference type="EMBL" id="GBL82187.1"/>
    </source>
</evidence>
<feature type="domain" description="U-box" evidence="2">
    <location>
        <begin position="1"/>
        <end position="32"/>
    </location>
</feature>
<dbReference type="Proteomes" id="UP000499080">
    <property type="component" value="Unassembled WGS sequence"/>
</dbReference>
<evidence type="ECO:0000313" key="4">
    <source>
        <dbReference type="Proteomes" id="UP000499080"/>
    </source>
</evidence>
<keyword evidence="4" id="KW-1185">Reference proteome</keyword>
<evidence type="ECO:0000256" key="1">
    <source>
        <dbReference type="SAM" id="Phobius"/>
    </source>
</evidence>
<evidence type="ECO:0000259" key="2">
    <source>
        <dbReference type="PROSITE" id="PS51698"/>
    </source>
</evidence>
<accession>A0A4Y2ARR1</accession>
<gene>
    <name evidence="3" type="ORF">AVEN_252379_1</name>
</gene>
<keyword evidence="1" id="KW-1133">Transmembrane helix</keyword>
<comment type="caution">
    <text evidence="3">The sequence shown here is derived from an EMBL/GenBank/DDBJ whole genome shotgun (WGS) entry which is preliminary data.</text>
</comment>
<dbReference type="GO" id="GO:0016567">
    <property type="term" value="P:protein ubiquitination"/>
    <property type="evidence" value="ECO:0007669"/>
    <property type="project" value="InterPro"/>
</dbReference>
<keyword evidence="1" id="KW-0812">Transmembrane</keyword>
<dbReference type="AlphaFoldDB" id="A0A4Y2ARR1"/>